<reference evidence="2" key="2">
    <citation type="submission" date="2020-09" db="EMBL/GenBank/DDBJ databases">
        <authorList>
            <person name="Sun Q."/>
            <person name="Sedlacek I."/>
        </authorList>
    </citation>
    <scope>NUCLEOTIDE SEQUENCE</scope>
    <source>
        <strain evidence="2">CCM 7684</strain>
    </source>
</reference>
<gene>
    <name evidence="2" type="ORF">GCM10007276_12080</name>
</gene>
<reference evidence="2" key="1">
    <citation type="journal article" date="2014" name="Int. J. Syst. Evol. Microbiol.">
        <title>Complete genome sequence of Corynebacterium casei LMG S-19264T (=DSM 44701T), isolated from a smear-ripened cheese.</title>
        <authorList>
            <consortium name="US DOE Joint Genome Institute (JGI-PGF)"/>
            <person name="Walter F."/>
            <person name="Albersmeier A."/>
            <person name="Kalinowski J."/>
            <person name="Ruckert C."/>
        </authorList>
    </citation>
    <scope>NUCLEOTIDE SEQUENCE</scope>
    <source>
        <strain evidence="2">CCM 7684</strain>
    </source>
</reference>
<evidence type="ECO:0000313" key="3">
    <source>
        <dbReference type="Proteomes" id="UP000602745"/>
    </source>
</evidence>
<accession>A0A8J2YGI7</accession>
<feature type="compositionally biased region" description="Basic and acidic residues" evidence="1">
    <location>
        <begin position="70"/>
        <end position="81"/>
    </location>
</feature>
<organism evidence="2 3">
    <name type="scientific">Agaricicola taiwanensis</name>
    <dbReference type="NCBI Taxonomy" id="591372"/>
    <lineage>
        <taxon>Bacteria</taxon>
        <taxon>Pseudomonadati</taxon>
        <taxon>Pseudomonadota</taxon>
        <taxon>Alphaproteobacteria</taxon>
        <taxon>Rhodobacterales</taxon>
        <taxon>Paracoccaceae</taxon>
        <taxon>Agaricicola</taxon>
    </lineage>
</organism>
<dbReference type="AlphaFoldDB" id="A0A8J2YGI7"/>
<keyword evidence="3" id="KW-1185">Reference proteome</keyword>
<dbReference type="Proteomes" id="UP000602745">
    <property type="component" value="Unassembled WGS sequence"/>
</dbReference>
<dbReference type="EMBL" id="BMCP01000001">
    <property type="protein sequence ID" value="GGE36195.1"/>
    <property type="molecule type" value="Genomic_DNA"/>
</dbReference>
<evidence type="ECO:0000256" key="1">
    <source>
        <dbReference type="SAM" id="MobiDB-lite"/>
    </source>
</evidence>
<name>A0A8J2YGI7_9RHOB</name>
<feature type="region of interest" description="Disordered" evidence="1">
    <location>
        <begin position="34"/>
        <end position="81"/>
    </location>
</feature>
<sequence>METIGAASRRAVIQARARMLGLRVIEGGAERGIGEVRNPRSATPALGAAEEKQPPVISSLRRPGTRRCGSGKEAKPGRKLD</sequence>
<protein>
    <submittedName>
        <fullName evidence="2">Uncharacterized protein</fullName>
    </submittedName>
</protein>
<comment type="caution">
    <text evidence="2">The sequence shown here is derived from an EMBL/GenBank/DDBJ whole genome shotgun (WGS) entry which is preliminary data.</text>
</comment>
<proteinExistence type="predicted"/>
<evidence type="ECO:0000313" key="2">
    <source>
        <dbReference type="EMBL" id="GGE36195.1"/>
    </source>
</evidence>